<gene>
    <name evidence="4" type="ORF">VN21_01940</name>
</gene>
<evidence type="ECO:0000259" key="3">
    <source>
        <dbReference type="Pfam" id="PF17836"/>
    </source>
</evidence>
<organism evidence="4 5">
    <name type="scientific">Paraclostridium benzoelyticum</name>
    <dbReference type="NCBI Taxonomy" id="1629550"/>
    <lineage>
        <taxon>Bacteria</taxon>
        <taxon>Bacillati</taxon>
        <taxon>Bacillota</taxon>
        <taxon>Clostridia</taxon>
        <taxon>Peptostreptococcales</taxon>
        <taxon>Peptostreptococcaceae</taxon>
        <taxon>Paraclostridium</taxon>
    </lineage>
</organism>
<evidence type="ECO:0000313" key="5">
    <source>
        <dbReference type="Proteomes" id="UP000034407"/>
    </source>
</evidence>
<dbReference type="EMBL" id="LBBT01000037">
    <property type="protein sequence ID" value="KKY02669.1"/>
    <property type="molecule type" value="Genomic_DNA"/>
</dbReference>
<sequence length="208" mass="22375">MKEVIVIGAGGHSSVIIEIIEAMIDSGHDLKIKGLLDDNEKISEFMGYKIIDRIENAMLYNSEYTEYVIAIGNNQTRKKIYSKFKNLKYFTAIHPSAIVSKSSVIKEGTVVMARAVINANSEVGSHVIINTGAIIEHDNRIDDFCHISPGATLCGGVTIGEETHIGANSTIIQYKSVGSKTIIGAGATVINDIKSNVVAIGCPAKPKQ</sequence>
<dbReference type="NCBIfam" id="TIGR03570">
    <property type="entry name" value="NeuD_NnaD"/>
    <property type="match status" value="1"/>
</dbReference>
<evidence type="ECO:0000256" key="1">
    <source>
        <dbReference type="PIRSR" id="PIRSR620019-1"/>
    </source>
</evidence>
<feature type="binding site" evidence="2">
    <location>
        <position position="72"/>
    </location>
    <ligand>
        <name>substrate</name>
    </ligand>
</feature>
<dbReference type="InterPro" id="IPR011004">
    <property type="entry name" value="Trimer_LpxA-like_sf"/>
</dbReference>
<dbReference type="Gene3D" id="3.40.50.20">
    <property type="match status" value="1"/>
</dbReference>
<feature type="binding site" evidence="2">
    <location>
        <position position="146"/>
    </location>
    <ligand>
        <name>acetyl-CoA</name>
        <dbReference type="ChEBI" id="CHEBI:57288"/>
    </ligand>
</feature>
<dbReference type="RefSeq" id="WP_046821787.1">
    <property type="nucleotide sequence ID" value="NZ_LBBT01000037.1"/>
</dbReference>
<dbReference type="PANTHER" id="PTHR43300:SF7">
    <property type="entry name" value="UDP-N-ACETYLBACILLOSAMINE N-ACETYLTRANSFERASE"/>
    <property type="match status" value="1"/>
</dbReference>
<name>A0A0M3DMJ1_9FIRM</name>
<dbReference type="Proteomes" id="UP000034407">
    <property type="component" value="Unassembled WGS sequence"/>
</dbReference>
<dbReference type="Pfam" id="PF00132">
    <property type="entry name" value="Hexapep"/>
    <property type="match status" value="1"/>
</dbReference>
<dbReference type="InterPro" id="IPR041561">
    <property type="entry name" value="PglD_N"/>
</dbReference>
<proteinExistence type="predicted"/>
<dbReference type="InterPro" id="IPR050179">
    <property type="entry name" value="Trans_hexapeptide_repeat"/>
</dbReference>
<evidence type="ECO:0000313" key="4">
    <source>
        <dbReference type="EMBL" id="KKY02669.1"/>
    </source>
</evidence>
<dbReference type="SUPFAM" id="SSF51161">
    <property type="entry name" value="Trimeric LpxA-like enzymes"/>
    <property type="match status" value="1"/>
</dbReference>
<reference evidence="4 5" key="1">
    <citation type="submission" date="2015-04" db="EMBL/GenBank/DDBJ databases">
        <title>Microcin producing Clostridium sp. JC272T.</title>
        <authorList>
            <person name="Jyothsna T."/>
            <person name="Sasikala C."/>
            <person name="Ramana C."/>
        </authorList>
    </citation>
    <scope>NUCLEOTIDE SEQUENCE [LARGE SCALE GENOMIC DNA]</scope>
    <source>
        <strain evidence="4 5">JC272</strain>
    </source>
</reference>
<accession>A0A0M3DMJ1</accession>
<dbReference type="InterPro" id="IPR020019">
    <property type="entry name" value="AcTrfase_PglD-like"/>
</dbReference>
<dbReference type="InterPro" id="IPR001451">
    <property type="entry name" value="Hexapep"/>
</dbReference>
<feature type="site" description="Increases basicity of active site His" evidence="1">
    <location>
        <position position="138"/>
    </location>
</feature>
<dbReference type="Gene3D" id="2.160.10.10">
    <property type="entry name" value="Hexapeptide repeat proteins"/>
    <property type="match status" value="1"/>
</dbReference>
<dbReference type="CDD" id="cd03360">
    <property type="entry name" value="LbH_AT_putative"/>
    <property type="match status" value="1"/>
</dbReference>
<dbReference type="OrthoDB" id="9801456at2"/>
<evidence type="ECO:0000256" key="2">
    <source>
        <dbReference type="PIRSR" id="PIRSR620019-2"/>
    </source>
</evidence>
<comment type="caution">
    <text evidence="4">The sequence shown here is derived from an EMBL/GenBank/DDBJ whole genome shotgun (WGS) entry which is preliminary data.</text>
</comment>
<dbReference type="Pfam" id="PF17836">
    <property type="entry name" value="PglD_N"/>
    <property type="match status" value="1"/>
</dbReference>
<dbReference type="PATRIC" id="fig|1629550.3.peg.2902"/>
<feature type="domain" description="PglD N-terminal" evidence="3">
    <location>
        <begin position="4"/>
        <end position="84"/>
    </location>
</feature>
<keyword evidence="5" id="KW-1185">Reference proteome</keyword>
<protein>
    <recommendedName>
        <fullName evidence="3">PglD N-terminal domain-containing protein</fullName>
    </recommendedName>
</protein>
<dbReference type="AlphaFoldDB" id="A0A0M3DMJ1"/>
<feature type="active site" description="Proton acceptor" evidence="1">
    <location>
        <position position="137"/>
    </location>
</feature>
<dbReference type="PANTHER" id="PTHR43300">
    <property type="entry name" value="ACETYLTRANSFERASE"/>
    <property type="match status" value="1"/>
</dbReference>